<dbReference type="InterPro" id="IPR018422">
    <property type="entry name" value="Cation/H_exchanger_CPA1"/>
</dbReference>
<feature type="transmembrane region" description="Helical" evidence="10">
    <location>
        <begin position="114"/>
        <end position="136"/>
    </location>
</feature>
<feature type="transmembrane region" description="Helical" evidence="10">
    <location>
        <begin position="88"/>
        <end position="108"/>
    </location>
</feature>
<dbReference type="Gene3D" id="6.10.140.1330">
    <property type="match status" value="1"/>
</dbReference>
<dbReference type="PANTHER" id="PTHR10110:SF86">
    <property type="entry name" value="SODIUM_HYDROGEN EXCHANGER 7"/>
    <property type="match status" value="1"/>
</dbReference>
<feature type="transmembrane region" description="Helical" evidence="10">
    <location>
        <begin position="240"/>
        <end position="257"/>
    </location>
</feature>
<comment type="subcellular location">
    <subcellularLocation>
        <location evidence="1 10">Cell membrane</location>
        <topology evidence="1 10">Multi-pass membrane protein</topology>
    </subcellularLocation>
</comment>
<evidence type="ECO:0000313" key="13">
    <source>
        <dbReference type="Proteomes" id="UP000031121"/>
    </source>
</evidence>
<keyword evidence="5 10" id="KW-1133">Transmembrane helix</keyword>
<feature type="transmembrane region" description="Helical" evidence="10">
    <location>
        <begin position="184"/>
        <end position="202"/>
    </location>
</feature>
<reference evidence="13" key="1">
    <citation type="submission" date="2014-08" db="EMBL/GenBank/DDBJ databases">
        <title>Coriobacteriaceae sp. complete genome.</title>
        <authorList>
            <person name="Looft T."/>
            <person name="Bayles D.O."/>
            <person name="Stanton T.B."/>
        </authorList>
    </citation>
    <scope>NUCLEOTIDE SEQUENCE [LARGE SCALE GENOMIC DNA]</scope>
    <source>
        <strain evidence="13">68-1-3</strain>
    </source>
</reference>
<sequence>MELFELVLILLASVIASAVLDQFVSRASLPLIQIAVGVAVALAVPSAREISIESELFLVLFIAPLLFNEARESNRRALSAHKWPIMSLAIALVLVTVLIVGFTLNLLVPSIPLAAAFALAAALGPTDAAAVAALGSTVKLSGRQETLLSGESLINDASGVVSFQFAVAAAVTGAFSAVDAAESFAWLFFGGIAAGLAIGLSARIVMTLLLRRGYVSTTVHVLYEVFSPFAIFIAAESMHVSGILAVVAAGLVMVHAGPRLSSSDDARRQLVSKSFWEVIVFLINGVLFVMLGMQLPLAVAPTIQNDISLVFLLGLVALITFLILLIRFVWVCVMELVHRDALTGKRGWDDPRRALSDALVTTVAGPKGAVTLSIILTLPVAVASGDPFPQRDLMVFLASATILLTLLVADNVLPLVAPKNEGGAVDAEELRAARIKVLKATVRELEGHMREHSHPEYEPATRLAVARYRARLNRERYTAGASRERAMALQLGVLAAQRRRADELQRDAESIPLAVRASFFYVVRAVRSSLGYMRAGAKVGASFRSWRGKLLFAAHHLDLRPIADERSERVYYDAILFCIELERAAIAYLGDVVSSHCGEERSQVRVFERDGSFAQVSEASIAEMMLEEHEWYLRSLSERVSFGQESVREGAFAFEPGVHDSMPADMLPSMRAQFRLAREYADEVDAAALSIELDFIRRLVHDNQIGEDVARKMREDVYVLQFSLHE</sequence>
<dbReference type="GO" id="GO:0051453">
    <property type="term" value="P:regulation of intracellular pH"/>
    <property type="evidence" value="ECO:0007669"/>
    <property type="project" value="TreeGrafter"/>
</dbReference>
<evidence type="ECO:0000256" key="8">
    <source>
        <dbReference type="ARBA" id="ARBA00023136"/>
    </source>
</evidence>
<dbReference type="HOGENOM" id="CLU_005912_6_2_11"/>
<dbReference type="STRING" id="1531429.JI75_00740"/>
<dbReference type="InterPro" id="IPR004705">
    <property type="entry name" value="Cation/H_exchanger_CPA1_bac"/>
</dbReference>
<keyword evidence="3 10" id="KW-1003">Cell membrane</keyword>
<dbReference type="PANTHER" id="PTHR10110">
    <property type="entry name" value="SODIUM/HYDROGEN EXCHANGER"/>
    <property type="match status" value="1"/>
</dbReference>
<evidence type="ECO:0000313" key="12">
    <source>
        <dbReference type="EMBL" id="AJC11446.1"/>
    </source>
</evidence>
<evidence type="ECO:0000256" key="1">
    <source>
        <dbReference type="ARBA" id="ARBA00004651"/>
    </source>
</evidence>
<dbReference type="GO" id="GO:0005886">
    <property type="term" value="C:plasma membrane"/>
    <property type="evidence" value="ECO:0007669"/>
    <property type="project" value="UniProtKB-SubCell"/>
</dbReference>
<comment type="caution">
    <text evidence="10">Lacks conserved residue(s) required for the propagation of feature annotation.</text>
</comment>
<feature type="transmembrane region" description="Helical" evidence="10">
    <location>
        <begin position="393"/>
        <end position="413"/>
    </location>
</feature>
<keyword evidence="13" id="KW-1185">Reference proteome</keyword>
<comment type="similarity">
    <text evidence="10">Belongs to the monovalent cation:proton antiporter 1 (CPA1) transporter (TC 2.A.36) family.</text>
</comment>
<feature type="transmembrane region" description="Helical" evidence="10">
    <location>
        <begin position="278"/>
        <end position="297"/>
    </location>
</feature>
<dbReference type="Proteomes" id="UP000031121">
    <property type="component" value="Chromosome"/>
</dbReference>
<evidence type="ECO:0000259" key="11">
    <source>
        <dbReference type="Pfam" id="PF00999"/>
    </source>
</evidence>
<dbReference type="InterPro" id="IPR006153">
    <property type="entry name" value="Cation/H_exchanger_TM"/>
</dbReference>
<evidence type="ECO:0000256" key="2">
    <source>
        <dbReference type="ARBA" id="ARBA00022448"/>
    </source>
</evidence>
<dbReference type="AlphaFoldDB" id="A0A0A8B1T4"/>
<name>A0A0A8B1T4_9ACTN</name>
<reference evidence="12 13" key="2">
    <citation type="journal article" date="2015" name="Genome Announc.">
        <title>Complete Genome Sequence of Coriobacteriaceae Strain 68-1-3, a Novel Mucus-Degrading Isolate from the Swine Intestinal Tract.</title>
        <authorList>
            <person name="Looft T."/>
            <person name="Bayles D.O."/>
            <person name="Alt D.P."/>
            <person name="Stanton T.B."/>
        </authorList>
    </citation>
    <scope>NUCLEOTIDE SEQUENCE [LARGE SCALE GENOMIC DNA]</scope>
    <source>
        <strain evidence="12 13">68-1-3</strain>
    </source>
</reference>
<evidence type="ECO:0000256" key="5">
    <source>
        <dbReference type="ARBA" id="ARBA00022989"/>
    </source>
</evidence>
<evidence type="ECO:0000256" key="3">
    <source>
        <dbReference type="ARBA" id="ARBA00022475"/>
    </source>
</evidence>
<accession>A0A0A8B1T4</accession>
<dbReference type="OrthoDB" id="9809206at2"/>
<organism evidence="12 13">
    <name type="scientific">Berryella intestinalis</name>
    <dbReference type="NCBI Taxonomy" id="1531429"/>
    <lineage>
        <taxon>Bacteria</taxon>
        <taxon>Bacillati</taxon>
        <taxon>Actinomycetota</taxon>
        <taxon>Coriobacteriia</taxon>
        <taxon>Eggerthellales</taxon>
        <taxon>Eggerthellaceae</taxon>
        <taxon>Berryella</taxon>
    </lineage>
</organism>
<protein>
    <recommendedName>
        <fullName evidence="11">Cation/H+ exchanger transmembrane domain-containing protein</fullName>
    </recommendedName>
</protein>
<dbReference type="KEGG" id="cbac:JI75_00740"/>
<feature type="transmembrane region" description="Helical" evidence="10">
    <location>
        <begin position="214"/>
        <end position="234"/>
    </location>
</feature>
<dbReference type="RefSeq" id="WP_039687999.1">
    <property type="nucleotide sequence ID" value="NZ_CP009302.1"/>
</dbReference>
<dbReference type="NCBIfam" id="TIGR00831">
    <property type="entry name" value="a_cpa1"/>
    <property type="match status" value="1"/>
</dbReference>
<keyword evidence="10" id="KW-0050">Antiport</keyword>
<dbReference type="Pfam" id="PF00999">
    <property type="entry name" value="Na_H_Exchanger"/>
    <property type="match status" value="1"/>
</dbReference>
<keyword evidence="2 10" id="KW-0813">Transport</keyword>
<evidence type="ECO:0000256" key="4">
    <source>
        <dbReference type="ARBA" id="ARBA00022692"/>
    </source>
</evidence>
<evidence type="ECO:0000256" key="6">
    <source>
        <dbReference type="ARBA" id="ARBA00023053"/>
    </source>
</evidence>
<dbReference type="GO" id="GO:0098719">
    <property type="term" value="P:sodium ion import across plasma membrane"/>
    <property type="evidence" value="ECO:0007669"/>
    <property type="project" value="TreeGrafter"/>
</dbReference>
<keyword evidence="6 10" id="KW-0915">Sodium</keyword>
<proteinExistence type="inferred from homology"/>
<keyword evidence="9 10" id="KW-0739">Sodium transport</keyword>
<evidence type="ECO:0000256" key="10">
    <source>
        <dbReference type="RuleBase" id="RU366002"/>
    </source>
</evidence>
<dbReference type="EMBL" id="CP009302">
    <property type="protein sequence ID" value="AJC11446.1"/>
    <property type="molecule type" value="Genomic_DNA"/>
</dbReference>
<comment type="function">
    <text evidence="10">Na(+)/H(+) antiporter that extrudes sodium in exchange for external protons.</text>
</comment>
<keyword evidence="4 10" id="KW-0812">Transmembrane</keyword>
<gene>
    <name evidence="12" type="ORF">JI75_00740</name>
</gene>
<feature type="domain" description="Cation/H+ exchanger transmembrane" evidence="11">
    <location>
        <begin position="27"/>
        <end position="409"/>
    </location>
</feature>
<feature type="transmembrane region" description="Helical" evidence="10">
    <location>
        <begin position="309"/>
        <end position="337"/>
    </location>
</feature>
<dbReference type="GO" id="GO:0015385">
    <property type="term" value="F:sodium:proton antiporter activity"/>
    <property type="evidence" value="ECO:0007669"/>
    <property type="project" value="InterPro"/>
</dbReference>
<evidence type="ECO:0000256" key="9">
    <source>
        <dbReference type="ARBA" id="ARBA00023201"/>
    </source>
</evidence>
<keyword evidence="7 10" id="KW-0406">Ion transport</keyword>
<evidence type="ECO:0000256" key="7">
    <source>
        <dbReference type="ARBA" id="ARBA00023065"/>
    </source>
</evidence>
<dbReference type="GO" id="GO:0015386">
    <property type="term" value="F:potassium:proton antiporter activity"/>
    <property type="evidence" value="ECO:0007669"/>
    <property type="project" value="TreeGrafter"/>
</dbReference>
<keyword evidence="8 10" id="KW-0472">Membrane</keyword>